<reference evidence="1" key="1">
    <citation type="journal article" date="2014" name="Nat. Genet.">
        <title>Genome and transcriptome of the porcine whipworm Trichuris suis.</title>
        <authorList>
            <person name="Jex A.R."/>
            <person name="Nejsum P."/>
            <person name="Schwarz E.M."/>
            <person name="Hu L."/>
            <person name="Young N.D."/>
            <person name="Hall R.S."/>
            <person name="Korhonen P.K."/>
            <person name="Liao S."/>
            <person name="Thamsborg S."/>
            <person name="Xia J."/>
            <person name="Xu P."/>
            <person name="Wang S."/>
            <person name="Scheerlinck J.P."/>
            <person name="Hofmann A."/>
            <person name="Sternberg P.W."/>
            <person name="Wang J."/>
            <person name="Gasser R.B."/>
        </authorList>
    </citation>
    <scope>NUCLEOTIDE SEQUENCE [LARGE SCALE GENOMIC DNA]</scope>
    <source>
        <strain evidence="1">DCEP-RM93F</strain>
    </source>
</reference>
<accession>A0A085MUS5</accession>
<dbReference type="AlphaFoldDB" id="A0A085MUS5"/>
<feature type="non-terminal residue" evidence="1">
    <location>
        <position position="1"/>
    </location>
</feature>
<dbReference type="Proteomes" id="UP000030758">
    <property type="component" value="Unassembled WGS sequence"/>
</dbReference>
<gene>
    <name evidence="1" type="ORF">M514_26869</name>
</gene>
<organism evidence="1">
    <name type="scientific">Trichuris suis</name>
    <name type="common">pig whipworm</name>
    <dbReference type="NCBI Taxonomy" id="68888"/>
    <lineage>
        <taxon>Eukaryota</taxon>
        <taxon>Metazoa</taxon>
        <taxon>Ecdysozoa</taxon>
        <taxon>Nematoda</taxon>
        <taxon>Enoplea</taxon>
        <taxon>Dorylaimia</taxon>
        <taxon>Trichinellida</taxon>
        <taxon>Trichuridae</taxon>
        <taxon>Trichuris</taxon>
    </lineage>
</organism>
<name>A0A085MUS5_9BILA</name>
<evidence type="ECO:0000313" key="1">
    <source>
        <dbReference type="EMBL" id="KFD60971.1"/>
    </source>
</evidence>
<sequence length="23" mass="2612">CGVYVICAINVRCMQVYTPQTLH</sequence>
<proteinExistence type="predicted"/>
<feature type="non-terminal residue" evidence="1">
    <location>
        <position position="23"/>
    </location>
</feature>
<protein>
    <submittedName>
        <fullName evidence="1">Uncharacterized protein</fullName>
    </submittedName>
</protein>
<dbReference type="EMBL" id="KL367641">
    <property type="protein sequence ID" value="KFD60971.1"/>
    <property type="molecule type" value="Genomic_DNA"/>
</dbReference>